<proteinExistence type="predicted"/>
<dbReference type="GO" id="GO:0004674">
    <property type="term" value="F:protein serine/threonine kinase activity"/>
    <property type="evidence" value="ECO:0007669"/>
    <property type="project" value="UniProtKB-KW"/>
</dbReference>
<dbReference type="SUPFAM" id="SSF56112">
    <property type="entry name" value="Protein kinase-like (PK-like)"/>
    <property type="match status" value="1"/>
</dbReference>
<dbReference type="InterPro" id="IPR011009">
    <property type="entry name" value="Kinase-like_dom_sf"/>
</dbReference>
<evidence type="ECO:0000313" key="9">
    <source>
        <dbReference type="EMBL" id="KAJ4249142.1"/>
    </source>
</evidence>
<gene>
    <name evidence="9" type="ORF">NW762_012477</name>
</gene>
<evidence type="ECO:0000256" key="7">
    <source>
        <dbReference type="SAM" id="MobiDB-lite"/>
    </source>
</evidence>
<evidence type="ECO:0000313" key="10">
    <source>
        <dbReference type="Proteomes" id="UP001152049"/>
    </source>
</evidence>
<sequence>MGSKNSQSPSFPQNEYRDNLLLDYVGDLDHAPATSQGTFLDGSNESLEPLEGYREGGYHPVHIDDTLGPSGRYRIVHKLGHGGFGTVWLCRDTLRTRYVALKIMAGDLNSDEILDLGLAQLNQFVSGARYIATPLDHFSLQGPNGTHHCLVLPVLGPCVSPRLWMRLEKDPAAVLRRFAYQTTQALNFLHKNQICHGGNLDHLSEDDLVSQIGQPTKIQVRTESEEELPASCPKYLVEPADTSRLGNEFLTDEICVIDFGESFKFSSPPGDLGILECYLAPEVLLELPGAVGPACDLWALGCTLFEIREQLPLFYMIYDNDELLAEMVRFFGKFPENWWARWEARENFFDDDGSWLRKGKDWSLEMALSKPMEVFKSGDGYGKGPKQSLETPEAEQKLMADLLYRLFKYDPVERISAEEVLDHGWFRL</sequence>
<keyword evidence="10" id="KW-1185">Reference proteome</keyword>
<keyword evidence="4" id="KW-0418">Kinase</keyword>
<dbReference type="PROSITE" id="PS00107">
    <property type="entry name" value="PROTEIN_KINASE_ATP"/>
    <property type="match status" value="1"/>
</dbReference>
<dbReference type="OrthoDB" id="5979581at2759"/>
<dbReference type="InterPro" id="IPR017441">
    <property type="entry name" value="Protein_kinase_ATP_BS"/>
</dbReference>
<keyword evidence="5 6" id="KW-0067">ATP-binding</keyword>
<evidence type="ECO:0000256" key="2">
    <source>
        <dbReference type="ARBA" id="ARBA00022679"/>
    </source>
</evidence>
<feature type="binding site" evidence="6">
    <location>
        <position position="102"/>
    </location>
    <ligand>
        <name>ATP</name>
        <dbReference type="ChEBI" id="CHEBI:30616"/>
    </ligand>
</feature>
<reference evidence="9" key="1">
    <citation type="submission" date="2022-09" db="EMBL/GenBank/DDBJ databases">
        <title>Fusarium specimens isolated from Avocado Roots.</title>
        <authorList>
            <person name="Stajich J."/>
            <person name="Roper C."/>
            <person name="Heimlech-Rivalta G."/>
        </authorList>
    </citation>
    <scope>NUCLEOTIDE SEQUENCE</scope>
    <source>
        <strain evidence="9">CF00136</strain>
    </source>
</reference>
<dbReference type="InterPro" id="IPR051175">
    <property type="entry name" value="CLK_kinases"/>
</dbReference>
<evidence type="ECO:0000256" key="6">
    <source>
        <dbReference type="PROSITE-ProRule" id="PRU10141"/>
    </source>
</evidence>
<feature type="domain" description="Protein kinase" evidence="8">
    <location>
        <begin position="73"/>
        <end position="426"/>
    </location>
</feature>
<evidence type="ECO:0000256" key="4">
    <source>
        <dbReference type="ARBA" id="ARBA00022777"/>
    </source>
</evidence>
<feature type="region of interest" description="Disordered" evidence="7">
    <location>
        <begin position="35"/>
        <end position="55"/>
    </location>
</feature>
<dbReference type="Proteomes" id="UP001152049">
    <property type="component" value="Unassembled WGS sequence"/>
</dbReference>
<dbReference type="SMART" id="SM00220">
    <property type="entry name" value="S_TKc"/>
    <property type="match status" value="1"/>
</dbReference>
<dbReference type="Gene3D" id="3.30.200.20">
    <property type="entry name" value="Phosphorylase Kinase, domain 1"/>
    <property type="match status" value="1"/>
</dbReference>
<evidence type="ECO:0000256" key="1">
    <source>
        <dbReference type="ARBA" id="ARBA00022527"/>
    </source>
</evidence>
<dbReference type="InterPro" id="IPR000719">
    <property type="entry name" value="Prot_kinase_dom"/>
</dbReference>
<dbReference type="Gene3D" id="1.10.510.10">
    <property type="entry name" value="Transferase(Phosphotransferase) domain 1"/>
    <property type="match status" value="1"/>
</dbReference>
<dbReference type="GO" id="GO:0043484">
    <property type="term" value="P:regulation of RNA splicing"/>
    <property type="evidence" value="ECO:0007669"/>
    <property type="project" value="TreeGrafter"/>
</dbReference>
<dbReference type="GO" id="GO:0005634">
    <property type="term" value="C:nucleus"/>
    <property type="evidence" value="ECO:0007669"/>
    <property type="project" value="TreeGrafter"/>
</dbReference>
<keyword evidence="3 6" id="KW-0547">Nucleotide-binding</keyword>
<feature type="compositionally biased region" description="Polar residues" evidence="7">
    <location>
        <begin position="35"/>
        <end position="46"/>
    </location>
</feature>
<dbReference type="EMBL" id="JAOQAZ010000034">
    <property type="protein sequence ID" value="KAJ4249142.1"/>
    <property type="molecule type" value="Genomic_DNA"/>
</dbReference>
<dbReference type="PROSITE" id="PS50011">
    <property type="entry name" value="PROTEIN_KINASE_DOM"/>
    <property type="match status" value="1"/>
</dbReference>
<dbReference type="Pfam" id="PF00069">
    <property type="entry name" value="Pkinase"/>
    <property type="match status" value="1"/>
</dbReference>
<dbReference type="PANTHER" id="PTHR45646">
    <property type="entry name" value="SERINE/THREONINE-PROTEIN KINASE DOA-RELATED"/>
    <property type="match status" value="1"/>
</dbReference>
<evidence type="ECO:0000256" key="5">
    <source>
        <dbReference type="ARBA" id="ARBA00022840"/>
    </source>
</evidence>
<evidence type="ECO:0000256" key="3">
    <source>
        <dbReference type="ARBA" id="ARBA00022741"/>
    </source>
</evidence>
<protein>
    <recommendedName>
        <fullName evidence="8">Protein kinase domain-containing protein</fullName>
    </recommendedName>
</protein>
<keyword evidence="2" id="KW-0808">Transferase</keyword>
<dbReference type="PANTHER" id="PTHR45646:SF11">
    <property type="entry name" value="SERINE_THREONINE-PROTEIN KINASE DOA"/>
    <property type="match status" value="1"/>
</dbReference>
<name>A0A9W8RML5_9HYPO</name>
<evidence type="ECO:0000259" key="8">
    <source>
        <dbReference type="PROSITE" id="PS50011"/>
    </source>
</evidence>
<dbReference type="GO" id="GO:0005524">
    <property type="term" value="F:ATP binding"/>
    <property type="evidence" value="ECO:0007669"/>
    <property type="project" value="UniProtKB-UniRule"/>
</dbReference>
<keyword evidence="1" id="KW-0723">Serine/threonine-protein kinase</keyword>
<accession>A0A9W8RML5</accession>
<comment type="caution">
    <text evidence="9">The sequence shown here is derived from an EMBL/GenBank/DDBJ whole genome shotgun (WGS) entry which is preliminary data.</text>
</comment>
<organism evidence="9 10">
    <name type="scientific">Fusarium torreyae</name>
    <dbReference type="NCBI Taxonomy" id="1237075"/>
    <lineage>
        <taxon>Eukaryota</taxon>
        <taxon>Fungi</taxon>
        <taxon>Dikarya</taxon>
        <taxon>Ascomycota</taxon>
        <taxon>Pezizomycotina</taxon>
        <taxon>Sordariomycetes</taxon>
        <taxon>Hypocreomycetidae</taxon>
        <taxon>Hypocreales</taxon>
        <taxon>Nectriaceae</taxon>
        <taxon>Fusarium</taxon>
    </lineage>
</organism>
<dbReference type="AlphaFoldDB" id="A0A9W8RML5"/>